<dbReference type="PROSITE" id="PS50975">
    <property type="entry name" value="ATP_GRASP"/>
    <property type="match status" value="1"/>
</dbReference>
<dbReference type="FunFam" id="3.30.1490.20:FF:000018">
    <property type="entry name" value="Biotin carboxylase"/>
    <property type="match status" value="1"/>
</dbReference>
<evidence type="ECO:0000259" key="16">
    <source>
        <dbReference type="PROSITE" id="PS50975"/>
    </source>
</evidence>
<dbReference type="PANTHER" id="PTHR18866">
    <property type="entry name" value="CARBOXYLASE:PYRUVATE/ACETYL-COA/PROPIONYL-COA CARBOXYLASE"/>
    <property type="match status" value="1"/>
</dbReference>
<evidence type="ECO:0000256" key="5">
    <source>
        <dbReference type="ARBA" id="ARBA00022723"/>
    </source>
</evidence>
<evidence type="ECO:0000256" key="3">
    <source>
        <dbReference type="ARBA" id="ARBA00013050"/>
    </source>
</evidence>
<dbReference type="InterPro" id="IPR041265">
    <property type="entry name" value="PCC_BT"/>
</dbReference>
<evidence type="ECO:0000256" key="1">
    <source>
        <dbReference type="ARBA" id="ARBA00001953"/>
    </source>
</evidence>
<dbReference type="PROSITE" id="PS00188">
    <property type="entry name" value="BIOTIN"/>
    <property type="match status" value="1"/>
</dbReference>
<dbReference type="GO" id="GO:0016042">
    <property type="term" value="P:lipid catabolic process"/>
    <property type="evidence" value="ECO:0007669"/>
    <property type="project" value="UniProtKB-KW"/>
</dbReference>
<feature type="domain" description="Lipoyl-binding" evidence="15">
    <location>
        <begin position="587"/>
        <end position="666"/>
    </location>
</feature>
<evidence type="ECO:0000256" key="14">
    <source>
        <dbReference type="PROSITE-ProRule" id="PRU00409"/>
    </source>
</evidence>
<dbReference type="InterPro" id="IPR005482">
    <property type="entry name" value="Biotin_COase_C"/>
</dbReference>
<comment type="caution">
    <text evidence="18">The sequence shown here is derived from an EMBL/GenBank/DDBJ whole genome shotgun (WGS) entry which is preliminary data.</text>
</comment>
<dbReference type="UniPathway" id="UPA00945">
    <property type="reaction ID" value="UER00908"/>
</dbReference>
<comment type="catalytic activity">
    <reaction evidence="13">
        <text>propanoyl-CoA + hydrogencarbonate + ATP = (S)-methylmalonyl-CoA + ADP + phosphate + H(+)</text>
        <dbReference type="Rhea" id="RHEA:23720"/>
        <dbReference type="ChEBI" id="CHEBI:15378"/>
        <dbReference type="ChEBI" id="CHEBI:17544"/>
        <dbReference type="ChEBI" id="CHEBI:30616"/>
        <dbReference type="ChEBI" id="CHEBI:43474"/>
        <dbReference type="ChEBI" id="CHEBI:57327"/>
        <dbReference type="ChEBI" id="CHEBI:57392"/>
        <dbReference type="ChEBI" id="CHEBI:456216"/>
        <dbReference type="EC" id="6.4.1.3"/>
    </reaction>
    <physiologicalReaction direction="left-to-right" evidence="13">
        <dbReference type="Rhea" id="RHEA:23721"/>
    </physiologicalReaction>
</comment>
<dbReference type="PROSITE" id="PS50968">
    <property type="entry name" value="BIOTINYL_LIPOYL"/>
    <property type="match status" value="1"/>
</dbReference>
<dbReference type="SMART" id="SM00878">
    <property type="entry name" value="Biotin_carb_C"/>
    <property type="match status" value="1"/>
</dbReference>
<dbReference type="EMBL" id="AONH01000010">
    <property type="protein sequence ID" value="KGM88363.1"/>
    <property type="molecule type" value="Genomic_DNA"/>
</dbReference>
<dbReference type="Pfam" id="PF00364">
    <property type="entry name" value="Biotin_lipoyl"/>
    <property type="match status" value="1"/>
</dbReference>
<dbReference type="Pfam" id="PF18140">
    <property type="entry name" value="PCC_BT"/>
    <property type="match status" value="1"/>
</dbReference>
<dbReference type="InterPro" id="IPR011054">
    <property type="entry name" value="Rudment_hybrid_motif"/>
</dbReference>
<protein>
    <recommendedName>
        <fullName evidence="3">propionyl-CoA carboxylase</fullName>
        <ecNumber evidence="3">6.4.1.3</ecNumber>
    </recommendedName>
</protein>
<dbReference type="PROSITE" id="PS50979">
    <property type="entry name" value="BC"/>
    <property type="match status" value="1"/>
</dbReference>
<evidence type="ECO:0000256" key="12">
    <source>
        <dbReference type="ARBA" id="ARBA00023267"/>
    </source>
</evidence>
<evidence type="ECO:0000259" key="17">
    <source>
        <dbReference type="PROSITE" id="PS50979"/>
    </source>
</evidence>
<keyword evidence="6 14" id="KW-0547">Nucleotide-binding</keyword>
<dbReference type="GO" id="GO:0046872">
    <property type="term" value="F:metal ion binding"/>
    <property type="evidence" value="ECO:0007669"/>
    <property type="project" value="UniProtKB-KW"/>
</dbReference>
<keyword evidence="7 14" id="KW-0067">ATP-binding</keyword>
<dbReference type="STRING" id="215743.ROSMUCSMR3_01044"/>
<dbReference type="InterPro" id="IPR000089">
    <property type="entry name" value="Biotin_lipoyl"/>
</dbReference>
<dbReference type="PANTHER" id="PTHR18866:SF33">
    <property type="entry name" value="METHYLCROTONOYL-COA CARBOXYLASE SUBUNIT ALPHA, MITOCHONDRIAL-RELATED"/>
    <property type="match status" value="1"/>
</dbReference>
<dbReference type="SUPFAM" id="SSF56059">
    <property type="entry name" value="Glutathione synthetase ATP-binding domain-like"/>
    <property type="match status" value="1"/>
</dbReference>
<evidence type="ECO:0000256" key="2">
    <source>
        <dbReference type="ARBA" id="ARBA00005060"/>
    </source>
</evidence>
<evidence type="ECO:0000313" key="19">
    <source>
        <dbReference type="Proteomes" id="UP000030021"/>
    </source>
</evidence>
<keyword evidence="11" id="KW-0464">Manganese</keyword>
<dbReference type="FunFam" id="2.40.50.100:FF:000003">
    <property type="entry name" value="Acetyl-CoA carboxylase biotin carboxyl carrier protein"/>
    <property type="match status" value="1"/>
</dbReference>
<dbReference type="InterPro" id="IPR011761">
    <property type="entry name" value="ATP-grasp"/>
</dbReference>
<dbReference type="InterPro" id="IPR050856">
    <property type="entry name" value="Biotin_carboxylase_complex"/>
</dbReference>
<organism evidence="18 19">
    <name type="scientific">Roseovarius mucosus DSM 17069</name>
    <dbReference type="NCBI Taxonomy" id="1288298"/>
    <lineage>
        <taxon>Bacteria</taxon>
        <taxon>Pseudomonadati</taxon>
        <taxon>Pseudomonadota</taxon>
        <taxon>Alphaproteobacteria</taxon>
        <taxon>Rhodobacterales</taxon>
        <taxon>Roseobacteraceae</taxon>
        <taxon>Roseovarius</taxon>
    </lineage>
</organism>
<keyword evidence="8" id="KW-0460">Magnesium</keyword>
<dbReference type="InterPro" id="IPR001882">
    <property type="entry name" value="Biotin_BS"/>
</dbReference>
<proteinExistence type="predicted"/>
<gene>
    <name evidence="18" type="ORF">rosmuc_02061</name>
</gene>
<dbReference type="Gene3D" id="3.30.700.30">
    <property type="match status" value="1"/>
</dbReference>
<dbReference type="InterPro" id="IPR005479">
    <property type="entry name" value="CPAse_ATP-bd"/>
</dbReference>
<dbReference type="RefSeq" id="WP_037272889.1">
    <property type="nucleotide sequence ID" value="NZ_KN293979.1"/>
</dbReference>
<dbReference type="PROSITE" id="PS00867">
    <property type="entry name" value="CPSASE_2"/>
    <property type="match status" value="1"/>
</dbReference>
<dbReference type="Pfam" id="PF02786">
    <property type="entry name" value="CPSase_L_D2"/>
    <property type="match status" value="1"/>
</dbReference>
<comment type="cofactor">
    <cofactor evidence="1">
        <name>biotin</name>
        <dbReference type="ChEBI" id="CHEBI:57586"/>
    </cofactor>
</comment>
<dbReference type="InterPro" id="IPR005481">
    <property type="entry name" value="BC-like_N"/>
</dbReference>
<dbReference type="InterPro" id="IPR011053">
    <property type="entry name" value="Single_hybrid_motif"/>
</dbReference>
<dbReference type="GO" id="GO:0005524">
    <property type="term" value="F:ATP binding"/>
    <property type="evidence" value="ECO:0007669"/>
    <property type="project" value="UniProtKB-UniRule"/>
</dbReference>
<dbReference type="FunFam" id="3.30.470.20:FF:000028">
    <property type="entry name" value="Methylcrotonoyl-CoA carboxylase subunit alpha, mitochondrial"/>
    <property type="match status" value="1"/>
</dbReference>
<dbReference type="FunFam" id="3.40.50.20:FF:000010">
    <property type="entry name" value="Propionyl-CoA carboxylase subunit alpha"/>
    <property type="match status" value="1"/>
</dbReference>
<dbReference type="Gene3D" id="2.40.50.100">
    <property type="match status" value="1"/>
</dbReference>
<dbReference type="NCBIfam" id="NF006367">
    <property type="entry name" value="PRK08591.1"/>
    <property type="match status" value="1"/>
</dbReference>
<dbReference type="SUPFAM" id="SSF51246">
    <property type="entry name" value="Rudiment single hybrid motif"/>
    <property type="match status" value="1"/>
</dbReference>
<evidence type="ECO:0000256" key="11">
    <source>
        <dbReference type="ARBA" id="ARBA00023211"/>
    </source>
</evidence>
<evidence type="ECO:0000259" key="15">
    <source>
        <dbReference type="PROSITE" id="PS50968"/>
    </source>
</evidence>
<evidence type="ECO:0000256" key="8">
    <source>
        <dbReference type="ARBA" id="ARBA00022842"/>
    </source>
</evidence>
<keyword evidence="10" id="KW-0443">Lipid metabolism</keyword>
<dbReference type="CDD" id="cd06850">
    <property type="entry name" value="biotinyl_domain"/>
    <property type="match status" value="1"/>
</dbReference>
<evidence type="ECO:0000256" key="13">
    <source>
        <dbReference type="ARBA" id="ARBA00049495"/>
    </source>
</evidence>
<dbReference type="GO" id="GO:0004658">
    <property type="term" value="F:propionyl-CoA carboxylase activity"/>
    <property type="evidence" value="ECO:0007669"/>
    <property type="project" value="UniProtKB-EC"/>
</dbReference>
<dbReference type="Gene3D" id="3.30.470.20">
    <property type="entry name" value="ATP-grasp fold, B domain"/>
    <property type="match status" value="1"/>
</dbReference>
<accession>A0A0A0HQP9</accession>
<dbReference type="Pfam" id="PF02785">
    <property type="entry name" value="Biotin_carb_C"/>
    <property type="match status" value="1"/>
</dbReference>
<keyword evidence="4 18" id="KW-0436">Ligase</keyword>
<dbReference type="PROSITE" id="PS00866">
    <property type="entry name" value="CPSASE_1"/>
    <property type="match status" value="1"/>
</dbReference>
<dbReference type="AlphaFoldDB" id="A0A0A0HQP9"/>
<evidence type="ECO:0000256" key="6">
    <source>
        <dbReference type="ARBA" id="ARBA00022741"/>
    </source>
</evidence>
<evidence type="ECO:0000256" key="10">
    <source>
        <dbReference type="ARBA" id="ARBA00023098"/>
    </source>
</evidence>
<feature type="domain" description="Biotin carboxylation" evidence="17">
    <location>
        <begin position="1"/>
        <end position="451"/>
    </location>
</feature>
<evidence type="ECO:0000256" key="9">
    <source>
        <dbReference type="ARBA" id="ARBA00022963"/>
    </source>
</evidence>
<keyword evidence="12" id="KW-0092">Biotin</keyword>
<keyword evidence="5" id="KW-0479">Metal-binding</keyword>
<dbReference type="SUPFAM" id="SSF51230">
    <property type="entry name" value="Single hybrid motif"/>
    <property type="match status" value="1"/>
</dbReference>
<keyword evidence="9" id="KW-0442">Lipid degradation</keyword>
<dbReference type="SUPFAM" id="SSF52440">
    <property type="entry name" value="PreATP-grasp domain"/>
    <property type="match status" value="1"/>
</dbReference>
<dbReference type="OrthoDB" id="9763189at2"/>
<dbReference type="Proteomes" id="UP000030021">
    <property type="component" value="Unassembled WGS sequence"/>
</dbReference>
<sequence>MFKKILIANRGEIACRVIKTARKMGIATVAIYSDADRNALHVRMADEAVHIGPAAASESYIVIDKVMAAIKATGAEAVHPGYGFLSENPKFAQALEAAGVAFVGPPVGAIEAMGDKITSKKIAQEAGVSTVPGYMGLIADAEEAVTISNQIGYPVMIKASAGGGGKGMRIAWNDEEAREGFQSSKNEAASSFGDDRIFIEKFVTQPRHIEIQVLCDTHGNGIYLGERECSIQRRNQKVIEEAPSPFLDEATRKAMGEQAVALAQAVGYASAGTVEFIVDGERNFYFLEMNTRLQVEHPVTELITGVDLVEQMIRVANGEALSLSQADVKLTGWAMESRLYAEDPYRGFLPSIGRLTRYRPPEELAIEGAVVRNDTGVFEGGEISMYYDPMIAKLCTWGHTRAEAIEGMRVALDSFEVEGIGHNLPFLSAVMDHPRFVSGNITTAFIAEEYPEGFTGVTLPEEALRAIAASTAAMHRVAEIRRTRVSGRMDNHERHVGEDWIVSVQGKSFAVVVAADREGATVRFEDGDTLRVASDWTPGDQLARLDVNGEPLVLKVGKISGGFRIRTRGADLKVHVRTPRQAELAALMPEKLPPDTSKLLLCPMPGLIVKVNVAPGDEVQEGQALCTVEAMKMENILRAERKGVVAKVNAGAGDSLAVDDVIMEFE</sequence>
<dbReference type="eggNOG" id="COG4770">
    <property type="taxonomic scope" value="Bacteria"/>
</dbReference>
<reference evidence="18 19" key="1">
    <citation type="submission" date="2013-01" db="EMBL/GenBank/DDBJ databases">
        <authorList>
            <person name="Fiebig A."/>
            <person name="Goeker M."/>
            <person name="Klenk H.-P.P."/>
        </authorList>
    </citation>
    <scope>NUCLEOTIDE SEQUENCE [LARGE SCALE GENOMIC DNA]</scope>
    <source>
        <strain evidence="18 19">DSM 17069</strain>
    </source>
</reference>
<dbReference type="HOGENOM" id="CLU_000395_3_1_5"/>
<comment type="pathway">
    <text evidence="2">Metabolic intermediate metabolism; propanoyl-CoA degradation; succinyl-CoA from propanoyl-CoA: step 1/3.</text>
</comment>
<evidence type="ECO:0000256" key="4">
    <source>
        <dbReference type="ARBA" id="ARBA00022598"/>
    </source>
</evidence>
<feature type="domain" description="ATP-grasp" evidence="16">
    <location>
        <begin position="120"/>
        <end position="317"/>
    </location>
</feature>
<dbReference type="InterPro" id="IPR016185">
    <property type="entry name" value="PreATP-grasp_dom_sf"/>
</dbReference>
<dbReference type="PATRIC" id="fig|1288298.3.peg.2077"/>
<dbReference type="InterPro" id="IPR011764">
    <property type="entry name" value="Biotin_carboxylation_dom"/>
</dbReference>
<name>A0A0A0HQP9_9RHOB</name>
<dbReference type="Pfam" id="PF00289">
    <property type="entry name" value="Biotin_carb_N"/>
    <property type="match status" value="1"/>
</dbReference>
<evidence type="ECO:0000313" key="18">
    <source>
        <dbReference type="EMBL" id="KGM88363.1"/>
    </source>
</evidence>
<evidence type="ECO:0000256" key="7">
    <source>
        <dbReference type="ARBA" id="ARBA00022840"/>
    </source>
</evidence>
<dbReference type="EC" id="6.4.1.3" evidence="3"/>